<keyword evidence="4 6" id="KW-1133">Transmembrane helix</keyword>
<feature type="transmembrane region" description="Helical" evidence="6">
    <location>
        <begin position="268"/>
        <end position="286"/>
    </location>
</feature>
<dbReference type="SUPFAM" id="SSF103473">
    <property type="entry name" value="MFS general substrate transporter"/>
    <property type="match status" value="1"/>
</dbReference>
<sequence length="413" mass="43016">MHSLSPTRATRRGATLLQWPMIACLYASQGIPFGLAMEALPAILRGQGASLGALAYLPLISLPWVLKCGWAPIVDNHWSPRLGRRRSWILPMQALVLALLLGVMAIGVTQATLPYLLALSVAASLASATQDIATDGLVAERFDTRSLGTANAVQVAGTMIGFFYGGPVFLMAYARVGQTGALLLLALPIALSLALVAAWREPAPPSDRWPRPQRASLWRFLRSGRHAWALIAAAFLSAVTVVACHGLSKLLLVDAGWALDEIGQVGMAGGAVTIVLGCGGGAWLVSRLGTWPVFFAGIASAGIAAAVWTVLAWTSPALPGHAVWLATLLTSFGAGSASVAMMTAAMRFAHARDQAGTDMTAVQSMRDLGEMAASSSLMALAALAGYGGSFIVGVGLALATLVLTPALLRSRRT</sequence>
<reference evidence="7 8" key="1">
    <citation type="submission" date="2019-02" db="EMBL/GenBank/DDBJ databases">
        <title>Genomic Encyclopedia of Type Strains, Phase IV (KMG-IV): sequencing the most valuable type-strain genomes for metagenomic binning, comparative biology and taxonomic classification.</title>
        <authorList>
            <person name="Goeker M."/>
        </authorList>
    </citation>
    <scope>NUCLEOTIDE SEQUENCE [LARGE SCALE GENOMIC DNA]</scope>
    <source>
        <strain evidence="7 8">K24</strain>
    </source>
</reference>
<dbReference type="Gene3D" id="1.20.1250.20">
    <property type="entry name" value="MFS general substrate transporter like domains"/>
    <property type="match status" value="1"/>
</dbReference>
<dbReference type="EMBL" id="SGXC01000003">
    <property type="protein sequence ID" value="RZS78528.1"/>
    <property type="molecule type" value="Genomic_DNA"/>
</dbReference>
<feature type="transmembrane region" description="Helical" evidence="6">
    <location>
        <begin position="227"/>
        <end position="248"/>
    </location>
</feature>
<organism evidence="7 8">
    <name type="scientific">Pigmentiphaga kullae</name>
    <dbReference type="NCBI Taxonomy" id="151784"/>
    <lineage>
        <taxon>Bacteria</taxon>
        <taxon>Pseudomonadati</taxon>
        <taxon>Pseudomonadota</taxon>
        <taxon>Betaproteobacteria</taxon>
        <taxon>Burkholderiales</taxon>
        <taxon>Alcaligenaceae</taxon>
        <taxon>Pigmentiphaga</taxon>
    </lineage>
</organism>
<name>A0A4V2F2L1_9BURK</name>
<dbReference type="OrthoDB" id="9787815at2"/>
<feature type="transmembrane region" description="Helical" evidence="6">
    <location>
        <begin position="46"/>
        <end position="66"/>
    </location>
</feature>
<evidence type="ECO:0000256" key="3">
    <source>
        <dbReference type="ARBA" id="ARBA00022692"/>
    </source>
</evidence>
<accession>A0A4V2F2L1</accession>
<keyword evidence="2" id="KW-0813">Transport</keyword>
<gene>
    <name evidence="7" type="ORF">EV675_5178</name>
</gene>
<evidence type="ECO:0000256" key="5">
    <source>
        <dbReference type="ARBA" id="ARBA00023136"/>
    </source>
</evidence>
<protein>
    <submittedName>
        <fullName evidence="7">RhtX/FptX family siderophore transporter</fullName>
    </submittedName>
</protein>
<evidence type="ECO:0000256" key="6">
    <source>
        <dbReference type="SAM" id="Phobius"/>
    </source>
</evidence>
<evidence type="ECO:0000256" key="2">
    <source>
        <dbReference type="ARBA" id="ARBA00022448"/>
    </source>
</evidence>
<dbReference type="PANTHER" id="PTHR12778">
    <property type="entry name" value="SOLUTE CARRIER FAMILY 33 ACETYL-COA TRANSPORTER -RELATED"/>
    <property type="match status" value="1"/>
</dbReference>
<feature type="transmembrane region" description="Helical" evidence="6">
    <location>
        <begin position="323"/>
        <end position="346"/>
    </location>
</feature>
<dbReference type="InterPro" id="IPR014090">
    <property type="entry name" value="Siderophore_transpt_RhtX/FptX"/>
</dbReference>
<evidence type="ECO:0000256" key="1">
    <source>
        <dbReference type="ARBA" id="ARBA00004141"/>
    </source>
</evidence>
<feature type="transmembrane region" description="Helical" evidence="6">
    <location>
        <begin position="180"/>
        <end position="199"/>
    </location>
</feature>
<feature type="transmembrane region" description="Helical" evidence="6">
    <location>
        <begin position="153"/>
        <end position="174"/>
    </location>
</feature>
<dbReference type="Pfam" id="PF07690">
    <property type="entry name" value="MFS_1"/>
    <property type="match status" value="1"/>
</dbReference>
<dbReference type="InterPro" id="IPR011701">
    <property type="entry name" value="MFS"/>
</dbReference>
<dbReference type="NCBIfam" id="TIGR02718">
    <property type="entry name" value="sider_RhtX_FptX"/>
    <property type="match status" value="1"/>
</dbReference>
<evidence type="ECO:0000256" key="4">
    <source>
        <dbReference type="ARBA" id="ARBA00022989"/>
    </source>
</evidence>
<feature type="transmembrane region" description="Helical" evidence="6">
    <location>
        <begin position="293"/>
        <end position="311"/>
    </location>
</feature>
<dbReference type="AlphaFoldDB" id="A0A4V2F2L1"/>
<dbReference type="Proteomes" id="UP000292445">
    <property type="component" value="Unassembled WGS sequence"/>
</dbReference>
<evidence type="ECO:0000313" key="7">
    <source>
        <dbReference type="EMBL" id="RZS78528.1"/>
    </source>
</evidence>
<dbReference type="InterPro" id="IPR004752">
    <property type="entry name" value="AmpG_permease/AT-1"/>
</dbReference>
<dbReference type="PANTHER" id="PTHR12778:SF10">
    <property type="entry name" value="MAJOR FACILITATOR SUPERFAMILY DOMAIN-CONTAINING PROTEIN 3"/>
    <property type="match status" value="1"/>
</dbReference>
<feature type="transmembrane region" description="Helical" evidence="6">
    <location>
        <begin position="87"/>
        <end position="107"/>
    </location>
</feature>
<keyword evidence="3 6" id="KW-0812">Transmembrane</keyword>
<proteinExistence type="predicted"/>
<evidence type="ECO:0000313" key="8">
    <source>
        <dbReference type="Proteomes" id="UP000292445"/>
    </source>
</evidence>
<dbReference type="InterPro" id="IPR036259">
    <property type="entry name" value="MFS_trans_sf"/>
</dbReference>
<dbReference type="GO" id="GO:0022857">
    <property type="term" value="F:transmembrane transporter activity"/>
    <property type="evidence" value="ECO:0007669"/>
    <property type="project" value="InterPro"/>
</dbReference>
<feature type="transmembrane region" description="Helical" evidence="6">
    <location>
        <begin position="390"/>
        <end position="408"/>
    </location>
</feature>
<comment type="subcellular location">
    <subcellularLocation>
        <location evidence="1">Membrane</location>
        <topology evidence="1">Multi-pass membrane protein</topology>
    </subcellularLocation>
</comment>
<comment type="caution">
    <text evidence="7">The sequence shown here is derived from an EMBL/GenBank/DDBJ whole genome shotgun (WGS) entry which is preliminary data.</text>
</comment>
<keyword evidence="8" id="KW-1185">Reference proteome</keyword>
<dbReference type="GO" id="GO:0016020">
    <property type="term" value="C:membrane"/>
    <property type="evidence" value="ECO:0007669"/>
    <property type="project" value="UniProtKB-SubCell"/>
</dbReference>
<keyword evidence="5 6" id="KW-0472">Membrane</keyword>